<evidence type="ECO:0000313" key="2">
    <source>
        <dbReference type="Proteomes" id="UP001141552"/>
    </source>
</evidence>
<proteinExistence type="predicted"/>
<dbReference type="EMBL" id="JAKUCV010000155">
    <property type="protein sequence ID" value="KAJ4851029.1"/>
    <property type="molecule type" value="Genomic_DNA"/>
</dbReference>
<protein>
    <submittedName>
        <fullName evidence="1">Uncharacterized protein</fullName>
    </submittedName>
</protein>
<keyword evidence="2" id="KW-1185">Reference proteome</keyword>
<accession>A0A9Q0GIM6</accession>
<evidence type="ECO:0000313" key="1">
    <source>
        <dbReference type="EMBL" id="KAJ4851029.1"/>
    </source>
</evidence>
<reference evidence="1" key="2">
    <citation type="journal article" date="2023" name="Plants (Basel)">
        <title>Annotation of the Turnera subulata (Passifloraceae) Draft Genome Reveals the S-Locus Evolved after the Divergence of Turneroideae from Passifloroideae in a Stepwise Manner.</title>
        <authorList>
            <person name="Henning P.M."/>
            <person name="Roalson E.H."/>
            <person name="Mir W."/>
            <person name="McCubbin A.G."/>
            <person name="Shore J.S."/>
        </authorList>
    </citation>
    <scope>NUCLEOTIDE SEQUENCE</scope>
    <source>
        <strain evidence="1">F60SS</strain>
    </source>
</reference>
<dbReference type="AlphaFoldDB" id="A0A9Q0GIM6"/>
<gene>
    <name evidence="1" type="ORF">Tsubulata_012300</name>
</gene>
<reference evidence="1" key="1">
    <citation type="submission" date="2022-02" db="EMBL/GenBank/DDBJ databases">
        <authorList>
            <person name="Henning P.M."/>
            <person name="McCubbin A.G."/>
            <person name="Shore J.S."/>
        </authorList>
    </citation>
    <scope>NUCLEOTIDE SEQUENCE</scope>
    <source>
        <strain evidence="1">F60SS</strain>
        <tissue evidence="1">Leaves</tissue>
    </source>
</reference>
<dbReference type="Proteomes" id="UP001141552">
    <property type="component" value="Unassembled WGS sequence"/>
</dbReference>
<comment type="caution">
    <text evidence="1">The sequence shown here is derived from an EMBL/GenBank/DDBJ whole genome shotgun (WGS) entry which is preliminary data.</text>
</comment>
<organism evidence="1 2">
    <name type="scientific">Turnera subulata</name>
    <dbReference type="NCBI Taxonomy" id="218843"/>
    <lineage>
        <taxon>Eukaryota</taxon>
        <taxon>Viridiplantae</taxon>
        <taxon>Streptophyta</taxon>
        <taxon>Embryophyta</taxon>
        <taxon>Tracheophyta</taxon>
        <taxon>Spermatophyta</taxon>
        <taxon>Magnoliopsida</taxon>
        <taxon>eudicotyledons</taxon>
        <taxon>Gunneridae</taxon>
        <taxon>Pentapetalae</taxon>
        <taxon>rosids</taxon>
        <taxon>fabids</taxon>
        <taxon>Malpighiales</taxon>
        <taxon>Passifloraceae</taxon>
        <taxon>Turnera</taxon>
    </lineage>
</organism>
<name>A0A9Q0GIM6_9ROSI</name>
<sequence>MACSAVEAAMETITTVSATLQLRNGGYFPSQSCIMVLKLPLLLNLQCLIELISAVTPLDDDLPTPNLRSLHISDLTP</sequence>